<feature type="region of interest" description="Disordered" evidence="1">
    <location>
        <begin position="120"/>
        <end position="144"/>
    </location>
</feature>
<evidence type="ECO:0000313" key="2">
    <source>
        <dbReference type="EMBL" id="MCS3953402.1"/>
    </source>
</evidence>
<feature type="compositionally biased region" description="Polar residues" evidence="1">
    <location>
        <begin position="121"/>
        <end position="144"/>
    </location>
</feature>
<evidence type="ECO:0000313" key="3">
    <source>
        <dbReference type="Proteomes" id="UP001155010"/>
    </source>
</evidence>
<gene>
    <name evidence="2" type="ORF">GGP83_003377</name>
</gene>
<comment type="caution">
    <text evidence="2">The sequence shown here is derived from an EMBL/GenBank/DDBJ whole genome shotgun (WGS) entry which is preliminary data.</text>
</comment>
<dbReference type="AlphaFoldDB" id="A0A9X2UBG7"/>
<name>A0A9X2UBG7_9BACT</name>
<accession>A0A9X2UBG7</accession>
<dbReference type="Proteomes" id="UP001155010">
    <property type="component" value="Unassembled WGS sequence"/>
</dbReference>
<reference evidence="2" key="1">
    <citation type="submission" date="2022-08" db="EMBL/GenBank/DDBJ databases">
        <title>Genomic Encyclopedia of Type Strains, Phase V (KMG-V): Genome sequencing to study the core and pangenomes of soil and plant-associated prokaryotes.</title>
        <authorList>
            <person name="Whitman W."/>
        </authorList>
    </citation>
    <scope>NUCLEOTIDE SEQUENCE</scope>
    <source>
        <strain evidence="2">SP2017</strain>
    </source>
</reference>
<evidence type="ECO:0000256" key="1">
    <source>
        <dbReference type="SAM" id="MobiDB-lite"/>
    </source>
</evidence>
<proteinExistence type="predicted"/>
<protein>
    <submittedName>
        <fullName evidence="2">Uncharacterized protein</fullName>
    </submittedName>
</protein>
<dbReference type="EMBL" id="JANUBB010000025">
    <property type="protein sequence ID" value="MCS3953402.1"/>
    <property type="molecule type" value="Genomic_DNA"/>
</dbReference>
<dbReference type="RefSeq" id="WP_259082638.1">
    <property type="nucleotide sequence ID" value="NZ_JANTZV010000023.1"/>
</dbReference>
<organism evidence="2 3">
    <name type="scientific">Salinibacter ruber</name>
    <dbReference type="NCBI Taxonomy" id="146919"/>
    <lineage>
        <taxon>Bacteria</taxon>
        <taxon>Pseudomonadati</taxon>
        <taxon>Rhodothermota</taxon>
        <taxon>Rhodothermia</taxon>
        <taxon>Rhodothermales</taxon>
        <taxon>Salinibacteraceae</taxon>
        <taxon>Salinibacter</taxon>
    </lineage>
</organism>
<sequence length="144" mass="14353">MGQQQLLLLVLSTVIVGLATVAGIQAFSENQAQADQDALTQRGVTIATDMKAAISKPVQLGGLDKNDDATSALKTAGYETSNSTIDVPGASGGDCSLDTFAPDASGDSNVLKITCSGGAAPQTSTITMNPDGDISTTVGSTSGS</sequence>